<feature type="transmembrane region" description="Helical" evidence="8">
    <location>
        <begin position="301"/>
        <end position="319"/>
    </location>
</feature>
<dbReference type="NCBIfam" id="TIGR01695">
    <property type="entry name" value="murJ_mviN"/>
    <property type="match status" value="1"/>
</dbReference>
<dbReference type="GO" id="GO:0008360">
    <property type="term" value="P:regulation of cell shape"/>
    <property type="evidence" value="ECO:0007669"/>
    <property type="project" value="UniProtKB-KW"/>
</dbReference>
<dbReference type="GO" id="GO:0034204">
    <property type="term" value="P:lipid translocation"/>
    <property type="evidence" value="ECO:0007669"/>
    <property type="project" value="TreeGrafter"/>
</dbReference>
<evidence type="ECO:0000256" key="3">
    <source>
        <dbReference type="ARBA" id="ARBA00022692"/>
    </source>
</evidence>
<dbReference type="GO" id="GO:0009252">
    <property type="term" value="P:peptidoglycan biosynthetic process"/>
    <property type="evidence" value="ECO:0007669"/>
    <property type="project" value="UniProtKB-KW"/>
</dbReference>
<comment type="subcellular location">
    <subcellularLocation>
        <location evidence="1">Cell membrane</location>
        <topology evidence="1">Multi-pass membrane protein</topology>
    </subcellularLocation>
</comment>
<keyword evidence="4" id="KW-0133">Cell shape</keyword>
<dbReference type="PRINTS" id="PR01806">
    <property type="entry name" value="VIRFACTRMVIN"/>
</dbReference>
<dbReference type="PANTHER" id="PTHR47019:SF1">
    <property type="entry name" value="LIPID II FLIPPASE MURJ"/>
    <property type="match status" value="1"/>
</dbReference>
<feature type="transmembrane region" description="Helical" evidence="8">
    <location>
        <begin position="479"/>
        <end position="500"/>
    </location>
</feature>
<feature type="transmembrane region" description="Helical" evidence="8">
    <location>
        <begin position="437"/>
        <end position="459"/>
    </location>
</feature>
<feature type="transmembrane region" description="Helical" evidence="8">
    <location>
        <begin position="162"/>
        <end position="185"/>
    </location>
</feature>
<keyword evidence="7 8" id="KW-0472">Membrane</keyword>
<keyword evidence="6 8" id="KW-1133">Transmembrane helix</keyword>
<feature type="transmembrane region" description="Helical" evidence="8">
    <location>
        <begin position="89"/>
        <end position="113"/>
    </location>
</feature>
<dbReference type="Pfam" id="PF03023">
    <property type="entry name" value="MurJ"/>
    <property type="match status" value="1"/>
</dbReference>
<feature type="transmembrane region" description="Helical" evidence="8">
    <location>
        <begin position="249"/>
        <end position="267"/>
    </location>
</feature>
<feature type="transmembrane region" description="Helical" evidence="8">
    <location>
        <begin position="58"/>
        <end position="77"/>
    </location>
</feature>
<gene>
    <name evidence="9" type="primary">mviN</name>
    <name evidence="9" type="ORF">BN1051_00543</name>
</gene>
<sequence>MAENITATSTARSSAVMAAGTLASRLLGVVRTALLAVAIGSTGRVTDLFSAANVLPNFIYLMVAGGVFNAVLVPQIIKASKRPDRGRDFVSRILTLSLVFLAVITLLVTLAAPLILPLVTRFDPEQLPLATTFAYWLFPQIFFYGAYAVIGQILNANARFGAYMWAPVLNNIVSIAGLLLFIAVIGREEAQGFSPENWSGTATLILAGSTTLGIAAQALILLVPLKRLGLGLRPSLKLRGAGLGQAAKVARWTIITMLVGNGSYLVYTNVATAASRARASYLAMDPPQVIAGHLNLETASMLYIIPHSVITLSVATVLFNHMSHAFAEKDLAAVRRTLSGGLRSIGVATVFAAAVLVVLAGPISMWFSGGSNASAAVQAQVLVVLAVSAPFLSATFLMNRAFYANDDAKTPLIMQLILSAFGIGLALAASMLPANRIVLGLAVAYSLGNVAAVVLSHIFLTRKLGSYGAARTVDVHLRLAVAALGSAAAGAAVLALLGGYSADGYAWQSMASSVVVIAACGLVMAAVYYVGLRLLKVRELDTFLAPLLARVRRGA</sequence>
<accession>A0A078MQX0</accession>
<feature type="transmembrane region" description="Helical" evidence="8">
    <location>
        <begin position="345"/>
        <end position="367"/>
    </location>
</feature>
<proteinExistence type="predicted"/>
<dbReference type="CDD" id="cd13123">
    <property type="entry name" value="MATE_MurJ_like"/>
    <property type="match status" value="1"/>
</dbReference>
<reference evidence="9" key="1">
    <citation type="submission" date="2014-07" db="EMBL/GenBank/DDBJ databases">
        <authorList>
            <person name="Urmite Genomes Urmite Genomes"/>
        </authorList>
    </citation>
    <scope>NUCLEOTIDE SEQUENCE</scope>
    <source>
        <strain evidence="9">11W110_air</strain>
    </source>
</reference>
<dbReference type="InterPro" id="IPR051050">
    <property type="entry name" value="Lipid_II_flippase_MurJ/MviN"/>
</dbReference>
<evidence type="ECO:0000256" key="8">
    <source>
        <dbReference type="SAM" id="Phobius"/>
    </source>
</evidence>
<feature type="transmembrane region" description="Helical" evidence="8">
    <location>
        <begin position="506"/>
        <end position="530"/>
    </location>
</feature>
<feature type="transmembrane region" description="Helical" evidence="8">
    <location>
        <begin position="379"/>
        <end position="398"/>
    </location>
</feature>
<evidence type="ECO:0000256" key="6">
    <source>
        <dbReference type="ARBA" id="ARBA00022989"/>
    </source>
</evidence>
<dbReference type="PANTHER" id="PTHR47019">
    <property type="entry name" value="LIPID II FLIPPASE MURJ"/>
    <property type="match status" value="1"/>
</dbReference>
<name>A0A078MQX0_9MICC</name>
<feature type="transmembrane region" description="Helical" evidence="8">
    <location>
        <begin position="133"/>
        <end position="150"/>
    </location>
</feature>
<evidence type="ECO:0000313" key="9">
    <source>
        <dbReference type="EMBL" id="CEA07231.1"/>
    </source>
</evidence>
<dbReference type="GO" id="GO:0005886">
    <property type="term" value="C:plasma membrane"/>
    <property type="evidence" value="ECO:0007669"/>
    <property type="project" value="UniProtKB-SubCell"/>
</dbReference>
<dbReference type="GO" id="GO:0015648">
    <property type="term" value="F:lipid-linked peptidoglycan transporter activity"/>
    <property type="evidence" value="ECO:0007669"/>
    <property type="project" value="TreeGrafter"/>
</dbReference>
<keyword evidence="3 8" id="KW-0812">Transmembrane</keyword>
<organism evidence="9">
    <name type="scientific">Arthrobacter saudimassiliensis</name>
    <dbReference type="NCBI Taxonomy" id="1461584"/>
    <lineage>
        <taxon>Bacteria</taxon>
        <taxon>Bacillati</taxon>
        <taxon>Actinomycetota</taxon>
        <taxon>Actinomycetes</taxon>
        <taxon>Micrococcales</taxon>
        <taxon>Micrococcaceae</taxon>
        <taxon>Arthrobacter</taxon>
    </lineage>
</organism>
<keyword evidence="5" id="KW-0573">Peptidoglycan synthesis</keyword>
<feature type="transmembrane region" description="Helical" evidence="8">
    <location>
        <begin position="205"/>
        <end position="228"/>
    </location>
</feature>
<evidence type="ECO:0000256" key="7">
    <source>
        <dbReference type="ARBA" id="ARBA00023136"/>
    </source>
</evidence>
<dbReference type="PATRIC" id="fig|1461584.3.peg.533"/>
<evidence type="ECO:0000256" key="2">
    <source>
        <dbReference type="ARBA" id="ARBA00022475"/>
    </source>
</evidence>
<evidence type="ECO:0000256" key="4">
    <source>
        <dbReference type="ARBA" id="ARBA00022960"/>
    </source>
</evidence>
<dbReference type="EMBL" id="LN483070">
    <property type="protein sequence ID" value="CEA07231.1"/>
    <property type="molecule type" value="Genomic_DNA"/>
</dbReference>
<dbReference type="InterPro" id="IPR004268">
    <property type="entry name" value="MurJ"/>
</dbReference>
<evidence type="ECO:0000256" key="5">
    <source>
        <dbReference type="ARBA" id="ARBA00022984"/>
    </source>
</evidence>
<protein>
    <submittedName>
        <fullName evidence="9">Putative peptidoglycan biosynthesis protein MviN</fullName>
    </submittedName>
</protein>
<feature type="transmembrane region" description="Helical" evidence="8">
    <location>
        <begin position="410"/>
        <end position="431"/>
    </location>
</feature>
<evidence type="ECO:0000256" key="1">
    <source>
        <dbReference type="ARBA" id="ARBA00004651"/>
    </source>
</evidence>
<dbReference type="AlphaFoldDB" id="A0A078MQX0"/>
<keyword evidence="2" id="KW-1003">Cell membrane</keyword>